<keyword evidence="9 12" id="KW-0961">Cell wall biogenesis/degradation</keyword>
<feature type="modified residue" description="2-(S-cysteinyl)pyruvic acid O-phosphothioketal" evidence="12">
    <location>
        <position position="118"/>
    </location>
</feature>
<dbReference type="InterPro" id="IPR036968">
    <property type="entry name" value="Enolpyruvate_Tfrase_sf"/>
</dbReference>
<comment type="caution">
    <text evidence="14">The sequence shown here is derived from an EMBL/GenBank/DDBJ whole genome shotgun (WGS) entry which is preliminary data.</text>
</comment>
<comment type="pathway">
    <text evidence="2 12">Cell wall biogenesis; peptidoglycan biosynthesis.</text>
</comment>
<dbReference type="HAMAP" id="MF_00111">
    <property type="entry name" value="MurA"/>
    <property type="match status" value="1"/>
</dbReference>
<keyword evidence="6 12" id="KW-0133">Cell shape</keyword>
<keyword evidence="3 12" id="KW-0963">Cytoplasm</keyword>
<evidence type="ECO:0000256" key="10">
    <source>
        <dbReference type="ARBA" id="ARBA00038367"/>
    </source>
</evidence>
<dbReference type="CDD" id="cd01555">
    <property type="entry name" value="UdpNAET"/>
    <property type="match status" value="1"/>
</dbReference>
<organism evidence="14 15">
    <name type="scientific">Dethiosulfovibrio marinus</name>
    <dbReference type="NCBI Taxonomy" id="133532"/>
    <lineage>
        <taxon>Bacteria</taxon>
        <taxon>Thermotogati</taxon>
        <taxon>Synergistota</taxon>
        <taxon>Synergistia</taxon>
        <taxon>Synergistales</taxon>
        <taxon>Dethiosulfovibrionaceae</taxon>
        <taxon>Dethiosulfovibrio</taxon>
    </lineage>
</organism>
<dbReference type="InterPro" id="IPR001986">
    <property type="entry name" value="Enolpyruvate_Tfrase_dom"/>
</dbReference>
<dbReference type="GO" id="GO:0008760">
    <property type="term" value="F:UDP-N-acetylglucosamine 1-carboxyvinyltransferase activity"/>
    <property type="evidence" value="ECO:0007669"/>
    <property type="project" value="UniProtKB-EC"/>
</dbReference>
<gene>
    <name evidence="12 14" type="primary">murA</name>
    <name evidence="14" type="ORF">L2W38_04680</name>
</gene>
<accession>A0ABS9ELM8</accession>
<evidence type="ECO:0000256" key="1">
    <source>
        <dbReference type="ARBA" id="ARBA00004496"/>
    </source>
</evidence>
<dbReference type="InterPro" id="IPR013792">
    <property type="entry name" value="RNA3'P_cycl/enolpyr_Trfase_a/b"/>
</dbReference>
<evidence type="ECO:0000256" key="11">
    <source>
        <dbReference type="ARBA" id="ARBA00047527"/>
    </source>
</evidence>
<dbReference type="EC" id="2.5.1.7" evidence="12"/>
<proteinExistence type="inferred from homology"/>
<feature type="binding site" evidence="12">
    <location>
        <begin position="123"/>
        <end position="127"/>
    </location>
    <ligand>
        <name>UDP-N-acetyl-alpha-D-glucosamine</name>
        <dbReference type="ChEBI" id="CHEBI:57705"/>
    </ligand>
</feature>
<evidence type="ECO:0000313" key="14">
    <source>
        <dbReference type="EMBL" id="MCF4142103.1"/>
    </source>
</evidence>
<dbReference type="InterPro" id="IPR050068">
    <property type="entry name" value="MurA_subfamily"/>
</dbReference>
<evidence type="ECO:0000259" key="13">
    <source>
        <dbReference type="Pfam" id="PF00275"/>
    </source>
</evidence>
<evidence type="ECO:0000256" key="7">
    <source>
        <dbReference type="ARBA" id="ARBA00022984"/>
    </source>
</evidence>
<dbReference type="Gene3D" id="3.65.10.10">
    <property type="entry name" value="Enolpyruvate transferase domain"/>
    <property type="match status" value="2"/>
</dbReference>
<evidence type="ECO:0000256" key="4">
    <source>
        <dbReference type="ARBA" id="ARBA00022618"/>
    </source>
</evidence>
<comment type="subcellular location">
    <subcellularLocation>
        <location evidence="1 12">Cytoplasm</location>
    </subcellularLocation>
</comment>
<feature type="active site" description="Proton donor" evidence="12">
    <location>
        <position position="118"/>
    </location>
</feature>
<comment type="catalytic activity">
    <reaction evidence="11 12">
        <text>phosphoenolpyruvate + UDP-N-acetyl-alpha-D-glucosamine = UDP-N-acetyl-3-O-(1-carboxyvinyl)-alpha-D-glucosamine + phosphate</text>
        <dbReference type="Rhea" id="RHEA:18681"/>
        <dbReference type="ChEBI" id="CHEBI:43474"/>
        <dbReference type="ChEBI" id="CHEBI:57705"/>
        <dbReference type="ChEBI" id="CHEBI:58702"/>
        <dbReference type="ChEBI" id="CHEBI:68483"/>
        <dbReference type="EC" id="2.5.1.7"/>
    </reaction>
</comment>
<comment type="similarity">
    <text evidence="10 12">Belongs to the EPSP synthase family. MurA subfamily.</text>
</comment>
<reference evidence="14 15" key="1">
    <citation type="submission" date="2022-01" db="EMBL/GenBank/DDBJ databases">
        <title>Dethiosulfovibrio faecalis sp. nov., a novel proteolytic, non-sulfur-reducing bacterium isolated from a marine aquaculture solid waste bioreactor.</title>
        <authorList>
            <person name="Grabowski S."/>
            <person name="Apolinario E."/>
            <person name="Schneider N."/>
            <person name="Marshall C.W."/>
            <person name="Sowers K.R."/>
        </authorList>
    </citation>
    <scope>NUCLEOTIDE SEQUENCE [LARGE SCALE GENOMIC DNA]</scope>
    <source>
        <strain evidence="14 15">DSM 12537</strain>
    </source>
</reference>
<dbReference type="RefSeq" id="WP_236098854.1">
    <property type="nucleotide sequence ID" value="NZ_JAKGUD010000003.1"/>
</dbReference>
<keyword evidence="5 12" id="KW-0808">Transferase</keyword>
<evidence type="ECO:0000256" key="6">
    <source>
        <dbReference type="ARBA" id="ARBA00022960"/>
    </source>
</evidence>
<dbReference type="Proteomes" id="UP001200430">
    <property type="component" value="Unassembled WGS sequence"/>
</dbReference>
<keyword evidence="7 12" id="KW-0573">Peptidoglycan synthesis</keyword>
<keyword evidence="15" id="KW-1185">Reference proteome</keyword>
<evidence type="ECO:0000256" key="12">
    <source>
        <dbReference type="HAMAP-Rule" id="MF_00111"/>
    </source>
</evidence>
<comment type="caution">
    <text evidence="12">Lacks conserved residue(s) required for the propagation of feature annotation.</text>
</comment>
<keyword evidence="4 12" id="KW-0132">Cell division</keyword>
<protein>
    <recommendedName>
        <fullName evidence="12">UDP-N-acetylglucosamine 1-carboxyvinyltransferase</fullName>
        <ecNumber evidence="12">2.5.1.7</ecNumber>
    </recommendedName>
    <alternativeName>
        <fullName evidence="12">Enoylpyruvate transferase</fullName>
    </alternativeName>
    <alternativeName>
        <fullName evidence="12">UDP-N-acetylglucosamine enolpyruvyl transferase</fullName>
        <shortName evidence="12">EPT</shortName>
    </alternativeName>
</protein>
<evidence type="ECO:0000256" key="5">
    <source>
        <dbReference type="ARBA" id="ARBA00022679"/>
    </source>
</evidence>
<dbReference type="InterPro" id="IPR005750">
    <property type="entry name" value="UDP_GlcNAc_COvinyl_MurA"/>
</dbReference>
<dbReference type="SUPFAM" id="SSF55205">
    <property type="entry name" value="EPT/RTPC-like"/>
    <property type="match status" value="1"/>
</dbReference>
<dbReference type="PANTHER" id="PTHR43783:SF1">
    <property type="entry name" value="UDP-N-ACETYLGLUCOSAMINE 1-CARBOXYVINYLTRANSFERASE"/>
    <property type="match status" value="1"/>
</dbReference>
<dbReference type="EMBL" id="JAKGUD010000003">
    <property type="protein sequence ID" value="MCF4142103.1"/>
    <property type="molecule type" value="Genomic_DNA"/>
</dbReference>
<evidence type="ECO:0000256" key="9">
    <source>
        <dbReference type="ARBA" id="ARBA00023316"/>
    </source>
</evidence>
<sequence length="424" mass="44619">MEDKLRIVGGTPLKGTIKTQGAKNAALPVMAASLLLKDATLTLENVPKLKDITTMVDLLKVLGADISFHDHKVSISVPDSISWETPASLVQKMRASSLVLGPLLAREGRAVMPLPGGCSIGSRPIDLHLKGLAKMGASIELQHGAVHASTKGLKGCRIYLDFPSVGATENLLMAAILAEGETVLENVAREPEIVNLADSLRTMGAKIEGEGTGVLRIQGTPDLQGGNVRIIPDRIAACTYILAGVISDGEVTVSDVIPQHFDSLLAKLEEASVDVTFDSNSVSVAPSRKKLKAISLKTLPYPGFPTDVQPQLMAVMSLAQGTSVIKESIFESRFLHVSELKKMGADVELQGNTAIVKGVNHFNCSEVMATDLRAGAALILAGLATEGETVVHGMGHVERGYENIEVNLSSVGAKIASDIGGEDG</sequence>
<keyword evidence="12" id="KW-0670">Pyruvate</keyword>
<feature type="binding site" evidence="12">
    <location>
        <position position="329"/>
    </location>
    <ligand>
        <name>UDP-N-acetyl-alpha-D-glucosamine</name>
        <dbReference type="ChEBI" id="CHEBI:57705"/>
    </ligand>
</feature>
<feature type="binding site" evidence="12">
    <location>
        <position position="307"/>
    </location>
    <ligand>
        <name>UDP-N-acetyl-alpha-D-glucosamine</name>
        <dbReference type="ChEBI" id="CHEBI:57705"/>
    </ligand>
</feature>
<evidence type="ECO:0000256" key="3">
    <source>
        <dbReference type="ARBA" id="ARBA00022490"/>
    </source>
</evidence>
<feature type="binding site" evidence="12">
    <location>
        <position position="94"/>
    </location>
    <ligand>
        <name>UDP-N-acetyl-alpha-D-glucosamine</name>
        <dbReference type="ChEBI" id="CHEBI:57705"/>
    </ligand>
</feature>
<comment type="function">
    <text evidence="12">Cell wall formation. Adds enolpyruvyl to UDP-N-acetylglucosamine.</text>
</comment>
<keyword evidence="8 12" id="KW-0131">Cell cycle</keyword>
<dbReference type="NCBIfam" id="TIGR01072">
    <property type="entry name" value="murA"/>
    <property type="match status" value="1"/>
</dbReference>
<dbReference type="Pfam" id="PF00275">
    <property type="entry name" value="EPSP_synthase"/>
    <property type="match status" value="1"/>
</dbReference>
<evidence type="ECO:0000313" key="15">
    <source>
        <dbReference type="Proteomes" id="UP001200430"/>
    </source>
</evidence>
<evidence type="ECO:0000256" key="8">
    <source>
        <dbReference type="ARBA" id="ARBA00023306"/>
    </source>
</evidence>
<dbReference type="PANTHER" id="PTHR43783">
    <property type="entry name" value="UDP-N-ACETYLGLUCOSAMINE 1-CARBOXYVINYLTRANSFERASE"/>
    <property type="match status" value="1"/>
</dbReference>
<name>A0ABS9ELM8_9BACT</name>
<dbReference type="NCBIfam" id="NF006873">
    <property type="entry name" value="PRK09369.1"/>
    <property type="match status" value="1"/>
</dbReference>
<feature type="binding site" evidence="12">
    <location>
        <begin position="23"/>
        <end position="24"/>
    </location>
    <ligand>
        <name>phosphoenolpyruvate</name>
        <dbReference type="ChEBI" id="CHEBI:58702"/>
    </ligand>
</feature>
<feature type="domain" description="Enolpyruvate transferase" evidence="13">
    <location>
        <begin position="9"/>
        <end position="407"/>
    </location>
</feature>
<evidence type="ECO:0000256" key="2">
    <source>
        <dbReference type="ARBA" id="ARBA00004752"/>
    </source>
</evidence>